<keyword evidence="4 12" id="KW-0349">Heme</keyword>
<keyword evidence="8 13" id="KW-0560">Oxidoreductase</keyword>
<dbReference type="PROSITE" id="PS00086">
    <property type="entry name" value="CYTOCHROME_P450"/>
    <property type="match status" value="1"/>
</dbReference>
<evidence type="ECO:0000256" key="3">
    <source>
        <dbReference type="ARBA" id="ARBA00010617"/>
    </source>
</evidence>
<evidence type="ECO:0000256" key="2">
    <source>
        <dbReference type="ARBA" id="ARBA00004167"/>
    </source>
</evidence>
<proteinExistence type="inferred from homology"/>
<dbReference type="FunFam" id="1.10.630.10:FF:000068">
    <property type="entry name" value="Probable cytochrome P450 508A2"/>
    <property type="match status" value="1"/>
</dbReference>
<keyword evidence="11" id="KW-0472">Membrane</keyword>
<accession>A0A8J4PUX4</accession>
<evidence type="ECO:0000256" key="8">
    <source>
        <dbReference type="ARBA" id="ARBA00023002"/>
    </source>
</evidence>
<evidence type="ECO:0000256" key="11">
    <source>
        <dbReference type="ARBA" id="ARBA00023136"/>
    </source>
</evidence>
<dbReference type="GO" id="GO:0016705">
    <property type="term" value="F:oxidoreductase activity, acting on paired donors, with incorporation or reduction of molecular oxygen"/>
    <property type="evidence" value="ECO:0007669"/>
    <property type="project" value="InterPro"/>
</dbReference>
<name>A0A8J4PUX4_9MYCE</name>
<evidence type="ECO:0000313" key="14">
    <source>
        <dbReference type="EMBL" id="KAF2070076.1"/>
    </source>
</evidence>
<dbReference type="PRINTS" id="PR00385">
    <property type="entry name" value="P450"/>
</dbReference>
<dbReference type="EMBL" id="AJWJ01000546">
    <property type="protein sequence ID" value="KAF2070076.1"/>
    <property type="molecule type" value="Genomic_DNA"/>
</dbReference>
<evidence type="ECO:0000256" key="12">
    <source>
        <dbReference type="PIRSR" id="PIRSR602401-1"/>
    </source>
</evidence>
<dbReference type="Gene3D" id="1.10.630.10">
    <property type="entry name" value="Cytochrome P450"/>
    <property type="match status" value="1"/>
</dbReference>
<dbReference type="GO" id="GO:0016020">
    <property type="term" value="C:membrane"/>
    <property type="evidence" value="ECO:0007669"/>
    <property type="project" value="UniProtKB-SubCell"/>
</dbReference>
<gene>
    <name evidence="14" type="ORF">CYY_008602</name>
</gene>
<dbReference type="GO" id="GO:0020037">
    <property type="term" value="F:heme binding"/>
    <property type="evidence" value="ECO:0007669"/>
    <property type="project" value="InterPro"/>
</dbReference>
<evidence type="ECO:0000256" key="6">
    <source>
        <dbReference type="ARBA" id="ARBA00022723"/>
    </source>
</evidence>
<keyword evidence="7" id="KW-1133">Transmembrane helix</keyword>
<dbReference type="InterPro" id="IPR017972">
    <property type="entry name" value="Cyt_P450_CS"/>
</dbReference>
<evidence type="ECO:0000256" key="13">
    <source>
        <dbReference type="RuleBase" id="RU000461"/>
    </source>
</evidence>
<keyword evidence="10 13" id="KW-0503">Monooxygenase</keyword>
<keyword evidence="5" id="KW-0812">Transmembrane</keyword>
<keyword evidence="15" id="KW-1185">Reference proteome</keyword>
<comment type="cofactor">
    <cofactor evidence="1 12">
        <name>heme</name>
        <dbReference type="ChEBI" id="CHEBI:30413"/>
    </cofactor>
</comment>
<keyword evidence="6 12" id="KW-0479">Metal-binding</keyword>
<dbReference type="PRINTS" id="PR00463">
    <property type="entry name" value="EP450I"/>
</dbReference>
<dbReference type="GO" id="GO:0005506">
    <property type="term" value="F:iron ion binding"/>
    <property type="evidence" value="ECO:0007669"/>
    <property type="project" value="InterPro"/>
</dbReference>
<protein>
    <recommendedName>
        <fullName evidence="16">Cytochrome P450 family protein</fullName>
    </recommendedName>
</protein>
<dbReference type="AlphaFoldDB" id="A0A8J4PUX4"/>
<evidence type="ECO:0000256" key="9">
    <source>
        <dbReference type="ARBA" id="ARBA00023004"/>
    </source>
</evidence>
<dbReference type="Proteomes" id="UP000695562">
    <property type="component" value="Unassembled WGS sequence"/>
</dbReference>
<dbReference type="Pfam" id="PF00067">
    <property type="entry name" value="p450"/>
    <property type="match status" value="1"/>
</dbReference>
<evidence type="ECO:0008006" key="16">
    <source>
        <dbReference type="Google" id="ProtNLM"/>
    </source>
</evidence>
<dbReference type="OrthoDB" id="15258at2759"/>
<dbReference type="PANTHER" id="PTHR24289:SF1">
    <property type="entry name" value="STEROID 17-ALPHA-HYDROXYLASE_17,20 LYASE"/>
    <property type="match status" value="1"/>
</dbReference>
<dbReference type="SUPFAM" id="SSF48264">
    <property type="entry name" value="Cytochrome P450"/>
    <property type="match status" value="1"/>
</dbReference>
<dbReference type="CDD" id="cd20617">
    <property type="entry name" value="CYP1_2-like"/>
    <property type="match status" value="1"/>
</dbReference>
<comment type="subcellular location">
    <subcellularLocation>
        <location evidence="2">Membrane</location>
        <topology evidence="2">Single-pass membrane protein</topology>
    </subcellularLocation>
</comment>
<evidence type="ECO:0000313" key="15">
    <source>
        <dbReference type="Proteomes" id="UP000695562"/>
    </source>
</evidence>
<comment type="similarity">
    <text evidence="3 13">Belongs to the cytochrome P450 family.</text>
</comment>
<dbReference type="PANTHER" id="PTHR24289">
    <property type="entry name" value="STEROID 17-ALPHA-HYDROXYLASE/17,20 LYASE"/>
    <property type="match status" value="1"/>
</dbReference>
<dbReference type="InterPro" id="IPR001128">
    <property type="entry name" value="Cyt_P450"/>
</dbReference>
<comment type="caution">
    <text evidence="14">The sequence shown here is derived from an EMBL/GenBank/DDBJ whole genome shotgun (WGS) entry which is preliminary data.</text>
</comment>
<evidence type="ECO:0000256" key="4">
    <source>
        <dbReference type="ARBA" id="ARBA00022617"/>
    </source>
</evidence>
<keyword evidence="9 12" id="KW-0408">Iron</keyword>
<evidence type="ECO:0000256" key="7">
    <source>
        <dbReference type="ARBA" id="ARBA00022989"/>
    </source>
</evidence>
<evidence type="ECO:0000256" key="5">
    <source>
        <dbReference type="ARBA" id="ARBA00022692"/>
    </source>
</evidence>
<sequence length="492" mass="56131">MNVLLIIPCLVIFWLAFDFYIKNKSKSKNDPKGPIALPIIGHLHLLGDKPHLSLTRLSQQYGGIFKIWIGDHYTIIVTCPDLMKKIFIKHSESFLNRPHPKSFGIYSNNFIGLAFVDKDDWKVTRKLVATAFTKTKIKTTSDILDNQIKLLIDEMNSFEKSNEIFYPNRSLRKFATNIILKMVFSKEISANENENEGILSKFIEAIQLAVNKLGSGNPEDVISFFSYFSFYSNIKFKKQVDEIRSFLKDIYDQHVETLNPENPRDLFDQMIICSQGKDVDTIIQVGMDFLMAGSDTVSATLEWIMIYMINYPNEQEIAYNELINLVNEKQSKQITLDDRSKTPYLNAIIKEVLRMKTTAPLSVPRQCSEDITIDDYFIPKGTRVIQNIYGLGNSELYVGPDYKEFRPTRFMGKDGASDIDKLVGSQYFGIGPRSCIGESLGVFELFLASSNILLNFQLSSCDGKLIDDTEIFGITIHPKTPLKICLKSRNEK</sequence>
<dbReference type="GO" id="GO:0004497">
    <property type="term" value="F:monooxygenase activity"/>
    <property type="evidence" value="ECO:0007669"/>
    <property type="project" value="UniProtKB-KW"/>
</dbReference>
<feature type="binding site" description="axial binding residue" evidence="12">
    <location>
        <position position="435"/>
    </location>
    <ligand>
        <name>heme</name>
        <dbReference type="ChEBI" id="CHEBI:30413"/>
    </ligand>
    <ligandPart>
        <name>Fe</name>
        <dbReference type="ChEBI" id="CHEBI:18248"/>
    </ligandPart>
</feature>
<dbReference type="InterPro" id="IPR036396">
    <property type="entry name" value="Cyt_P450_sf"/>
</dbReference>
<reference evidence="14" key="1">
    <citation type="submission" date="2020-01" db="EMBL/GenBank/DDBJ databases">
        <title>Development of genomics and gene disruption for Polysphondylium violaceum indicates a role for the polyketide synthase stlB in stalk morphogenesis.</title>
        <authorList>
            <person name="Narita B."/>
            <person name="Kawabe Y."/>
            <person name="Kin K."/>
            <person name="Saito T."/>
            <person name="Gibbs R."/>
            <person name="Kuspa A."/>
            <person name="Muzny D."/>
            <person name="Queller D."/>
            <person name="Richards S."/>
            <person name="Strassman J."/>
            <person name="Sucgang R."/>
            <person name="Worley K."/>
            <person name="Schaap P."/>
        </authorList>
    </citation>
    <scope>NUCLEOTIDE SEQUENCE</scope>
    <source>
        <strain evidence="14">QSvi11</strain>
    </source>
</reference>
<organism evidence="14 15">
    <name type="scientific">Polysphondylium violaceum</name>
    <dbReference type="NCBI Taxonomy" id="133409"/>
    <lineage>
        <taxon>Eukaryota</taxon>
        <taxon>Amoebozoa</taxon>
        <taxon>Evosea</taxon>
        <taxon>Eumycetozoa</taxon>
        <taxon>Dictyostelia</taxon>
        <taxon>Dictyosteliales</taxon>
        <taxon>Dictyosteliaceae</taxon>
        <taxon>Polysphondylium</taxon>
    </lineage>
</organism>
<dbReference type="InterPro" id="IPR002401">
    <property type="entry name" value="Cyt_P450_E_grp-I"/>
</dbReference>
<evidence type="ECO:0000256" key="1">
    <source>
        <dbReference type="ARBA" id="ARBA00001971"/>
    </source>
</evidence>
<evidence type="ECO:0000256" key="10">
    <source>
        <dbReference type="ARBA" id="ARBA00023033"/>
    </source>
</evidence>